<name>A0A4C1W720_EUMVA</name>
<accession>A0A4C1W720</accession>
<keyword evidence="2" id="KW-0489">Methyltransferase</keyword>
<evidence type="ECO:0000313" key="3">
    <source>
        <dbReference type="Proteomes" id="UP000299102"/>
    </source>
</evidence>
<dbReference type="GO" id="GO:0006303">
    <property type="term" value="P:double-strand break repair via nonhomologous end joining"/>
    <property type="evidence" value="ECO:0007669"/>
    <property type="project" value="TreeGrafter"/>
</dbReference>
<dbReference type="GO" id="GO:0000014">
    <property type="term" value="F:single-stranded DNA endodeoxyribonuclease activity"/>
    <property type="evidence" value="ECO:0007669"/>
    <property type="project" value="TreeGrafter"/>
</dbReference>
<dbReference type="InterPro" id="IPR036397">
    <property type="entry name" value="RNaseH_sf"/>
</dbReference>
<dbReference type="EMBL" id="BGZK01000497">
    <property type="protein sequence ID" value="GBP47158.1"/>
    <property type="molecule type" value="Genomic_DNA"/>
</dbReference>
<dbReference type="InterPro" id="IPR001888">
    <property type="entry name" value="Transposase_1"/>
</dbReference>
<evidence type="ECO:0000256" key="1">
    <source>
        <dbReference type="SAM" id="MobiDB-lite"/>
    </source>
</evidence>
<dbReference type="InterPro" id="IPR052709">
    <property type="entry name" value="Transposase-MT_Hybrid"/>
</dbReference>
<dbReference type="Pfam" id="PF01359">
    <property type="entry name" value="Transposase_1"/>
    <property type="match status" value="1"/>
</dbReference>
<dbReference type="GO" id="GO:0035861">
    <property type="term" value="C:site of double-strand break"/>
    <property type="evidence" value="ECO:0007669"/>
    <property type="project" value="TreeGrafter"/>
</dbReference>
<feature type="region of interest" description="Disordered" evidence="1">
    <location>
        <begin position="78"/>
        <end position="102"/>
    </location>
</feature>
<dbReference type="GO" id="GO:0005634">
    <property type="term" value="C:nucleus"/>
    <property type="evidence" value="ECO:0007669"/>
    <property type="project" value="TreeGrafter"/>
</dbReference>
<dbReference type="GO" id="GO:0042800">
    <property type="term" value="F:histone H3K4 methyltransferase activity"/>
    <property type="evidence" value="ECO:0007669"/>
    <property type="project" value="TreeGrafter"/>
</dbReference>
<dbReference type="GO" id="GO:0032259">
    <property type="term" value="P:methylation"/>
    <property type="evidence" value="ECO:0007669"/>
    <property type="project" value="UniProtKB-KW"/>
</dbReference>
<dbReference type="Proteomes" id="UP000299102">
    <property type="component" value="Unassembled WGS sequence"/>
</dbReference>
<proteinExistence type="predicted"/>
<dbReference type="GO" id="GO:0003690">
    <property type="term" value="F:double-stranded DNA binding"/>
    <property type="evidence" value="ECO:0007669"/>
    <property type="project" value="TreeGrafter"/>
</dbReference>
<keyword evidence="2" id="KW-0808">Transferase</keyword>
<comment type="caution">
    <text evidence="2">The sequence shown here is derived from an EMBL/GenBank/DDBJ whole genome shotgun (WGS) entry which is preliminary data.</text>
</comment>
<dbReference type="GO" id="GO:0031297">
    <property type="term" value="P:replication fork processing"/>
    <property type="evidence" value="ECO:0007669"/>
    <property type="project" value="TreeGrafter"/>
</dbReference>
<keyword evidence="3" id="KW-1185">Reference proteome</keyword>
<dbReference type="GO" id="GO:0000729">
    <property type="term" value="P:DNA double-strand break processing"/>
    <property type="evidence" value="ECO:0007669"/>
    <property type="project" value="TreeGrafter"/>
</dbReference>
<dbReference type="GO" id="GO:0003697">
    <property type="term" value="F:single-stranded DNA binding"/>
    <property type="evidence" value="ECO:0007669"/>
    <property type="project" value="TreeGrafter"/>
</dbReference>
<dbReference type="GO" id="GO:0044547">
    <property type="term" value="F:DNA topoisomerase binding"/>
    <property type="evidence" value="ECO:0007669"/>
    <property type="project" value="TreeGrafter"/>
</dbReference>
<organism evidence="2 3">
    <name type="scientific">Eumeta variegata</name>
    <name type="common">Bagworm moth</name>
    <name type="synonym">Eumeta japonica</name>
    <dbReference type="NCBI Taxonomy" id="151549"/>
    <lineage>
        <taxon>Eukaryota</taxon>
        <taxon>Metazoa</taxon>
        <taxon>Ecdysozoa</taxon>
        <taxon>Arthropoda</taxon>
        <taxon>Hexapoda</taxon>
        <taxon>Insecta</taxon>
        <taxon>Pterygota</taxon>
        <taxon>Neoptera</taxon>
        <taxon>Endopterygota</taxon>
        <taxon>Lepidoptera</taxon>
        <taxon>Glossata</taxon>
        <taxon>Ditrysia</taxon>
        <taxon>Tineoidea</taxon>
        <taxon>Psychidae</taxon>
        <taxon>Oiketicinae</taxon>
        <taxon>Eumeta</taxon>
    </lineage>
</organism>
<dbReference type="STRING" id="151549.A0A4C1W720"/>
<dbReference type="AlphaFoldDB" id="A0A4C1W720"/>
<protein>
    <submittedName>
        <fullName evidence="2">Histone-lysine N-methyltransferase SETMAR</fullName>
    </submittedName>
</protein>
<dbReference type="GO" id="GO:0000793">
    <property type="term" value="C:condensed chromosome"/>
    <property type="evidence" value="ECO:0007669"/>
    <property type="project" value="TreeGrafter"/>
</dbReference>
<dbReference type="PANTHER" id="PTHR46060:SF2">
    <property type="entry name" value="HISTONE-LYSINE N-METHYLTRANSFERASE SETMAR"/>
    <property type="match status" value="1"/>
</dbReference>
<reference evidence="2 3" key="1">
    <citation type="journal article" date="2019" name="Commun. Biol.">
        <title>The bagworm genome reveals a unique fibroin gene that provides high tensile strength.</title>
        <authorList>
            <person name="Kono N."/>
            <person name="Nakamura H."/>
            <person name="Ohtoshi R."/>
            <person name="Tomita M."/>
            <person name="Numata K."/>
            <person name="Arakawa K."/>
        </authorList>
    </citation>
    <scope>NUCLEOTIDE SEQUENCE [LARGE SCALE GENOMIC DNA]</scope>
</reference>
<sequence>MQATWKGVIHYELLPPGKTISSDLYCQQLMRLEQELEKKRPKLINSKGVVFYHDNARPHTSLITQQIVMRVWLTGPVSPPRPGPAAPRARKRIEQFSRAPVH</sequence>
<dbReference type="GO" id="GO:0044774">
    <property type="term" value="P:mitotic DNA integrity checkpoint signaling"/>
    <property type="evidence" value="ECO:0007669"/>
    <property type="project" value="TreeGrafter"/>
</dbReference>
<dbReference type="OrthoDB" id="10065579at2759"/>
<gene>
    <name evidence="2" type="primary">SETMAR</name>
    <name evidence="2" type="ORF">EVAR_38268_1</name>
</gene>
<dbReference type="Gene3D" id="3.30.420.10">
    <property type="entry name" value="Ribonuclease H-like superfamily/Ribonuclease H"/>
    <property type="match status" value="1"/>
</dbReference>
<evidence type="ECO:0000313" key="2">
    <source>
        <dbReference type="EMBL" id="GBP47158.1"/>
    </source>
</evidence>
<dbReference type="GO" id="GO:0046975">
    <property type="term" value="F:histone H3K36 methyltransferase activity"/>
    <property type="evidence" value="ECO:0007669"/>
    <property type="project" value="TreeGrafter"/>
</dbReference>
<dbReference type="PANTHER" id="PTHR46060">
    <property type="entry name" value="MARINER MOS1 TRANSPOSASE-LIKE PROTEIN"/>
    <property type="match status" value="1"/>
</dbReference>
<dbReference type="GO" id="GO:0015074">
    <property type="term" value="P:DNA integration"/>
    <property type="evidence" value="ECO:0007669"/>
    <property type="project" value="TreeGrafter"/>
</dbReference>